<gene>
    <name evidence="5" type="ORF">ARMSODRAFT_880288</name>
</gene>
<dbReference type="Gene3D" id="3.90.25.10">
    <property type="entry name" value="UDP-galactose 4-epimerase, domain 1"/>
    <property type="match status" value="1"/>
</dbReference>
<feature type="region of interest" description="Disordered" evidence="3">
    <location>
        <begin position="316"/>
        <end position="336"/>
    </location>
</feature>
<accession>A0A2H3CDG2</accession>
<protein>
    <submittedName>
        <fullName evidence="5">NAD(P)-binding protein</fullName>
    </submittedName>
</protein>
<dbReference type="InterPro" id="IPR051164">
    <property type="entry name" value="NmrA-like_oxidored"/>
</dbReference>
<dbReference type="SUPFAM" id="SSF51735">
    <property type="entry name" value="NAD(P)-binding Rossmann-fold domains"/>
    <property type="match status" value="1"/>
</dbReference>
<reference evidence="6" key="1">
    <citation type="journal article" date="2017" name="Nat. Ecol. Evol.">
        <title>Genome expansion and lineage-specific genetic innovations in the forest pathogenic fungi Armillaria.</title>
        <authorList>
            <person name="Sipos G."/>
            <person name="Prasanna A.N."/>
            <person name="Walter M.C."/>
            <person name="O'Connor E."/>
            <person name="Balint B."/>
            <person name="Krizsan K."/>
            <person name="Kiss B."/>
            <person name="Hess J."/>
            <person name="Varga T."/>
            <person name="Slot J."/>
            <person name="Riley R."/>
            <person name="Boka B."/>
            <person name="Rigling D."/>
            <person name="Barry K."/>
            <person name="Lee J."/>
            <person name="Mihaltcheva S."/>
            <person name="LaButti K."/>
            <person name="Lipzen A."/>
            <person name="Waldron R."/>
            <person name="Moloney N.M."/>
            <person name="Sperisen C."/>
            <person name="Kredics L."/>
            <person name="Vagvoelgyi C."/>
            <person name="Patrignani A."/>
            <person name="Fitzpatrick D."/>
            <person name="Nagy I."/>
            <person name="Doyle S."/>
            <person name="Anderson J.B."/>
            <person name="Grigoriev I.V."/>
            <person name="Gueldener U."/>
            <person name="Muensterkoetter M."/>
            <person name="Nagy L.G."/>
        </authorList>
    </citation>
    <scope>NUCLEOTIDE SEQUENCE [LARGE SCALE GENOMIC DNA]</scope>
    <source>
        <strain evidence="6">28-4</strain>
    </source>
</reference>
<evidence type="ECO:0000313" key="5">
    <source>
        <dbReference type="EMBL" id="PBK73346.1"/>
    </source>
</evidence>
<comment type="similarity">
    <text evidence="1">Belongs to the NmrA-type oxidoreductase family.</text>
</comment>
<dbReference type="PANTHER" id="PTHR42748:SF7">
    <property type="entry name" value="NMRA LIKE REDOX SENSOR 1-RELATED"/>
    <property type="match status" value="1"/>
</dbReference>
<dbReference type="Pfam" id="PF05368">
    <property type="entry name" value="NmrA"/>
    <property type="match status" value="1"/>
</dbReference>
<dbReference type="PANTHER" id="PTHR42748">
    <property type="entry name" value="NITROGEN METABOLITE REPRESSION PROTEIN NMRA FAMILY MEMBER"/>
    <property type="match status" value="1"/>
</dbReference>
<evidence type="ECO:0000259" key="4">
    <source>
        <dbReference type="Pfam" id="PF05368"/>
    </source>
</evidence>
<dbReference type="GO" id="GO:0005634">
    <property type="term" value="C:nucleus"/>
    <property type="evidence" value="ECO:0007669"/>
    <property type="project" value="TreeGrafter"/>
</dbReference>
<proteinExistence type="inferred from homology"/>
<dbReference type="Gene3D" id="3.40.50.720">
    <property type="entry name" value="NAD(P)-binding Rossmann-like Domain"/>
    <property type="match status" value="1"/>
</dbReference>
<dbReference type="InterPro" id="IPR008030">
    <property type="entry name" value="NmrA-like"/>
</dbReference>
<feature type="domain" description="NmrA-like" evidence="4">
    <location>
        <begin position="3"/>
        <end position="260"/>
    </location>
</feature>
<dbReference type="EMBL" id="KZ293420">
    <property type="protein sequence ID" value="PBK73346.1"/>
    <property type="molecule type" value="Genomic_DNA"/>
</dbReference>
<keyword evidence="6" id="KW-1185">Reference proteome</keyword>
<evidence type="ECO:0000313" key="6">
    <source>
        <dbReference type="Proteomes" id="UP000218334"/>
    </source>
</evidence>
<dbReference type="InterPro" id="IPR036291">
    <property type="entry name" value="NAD(P)-bd_dom_sf"/>
</dbReference>
<dbReference type="Proteomes" id="UP000218334">
    <property type="component" value="Unassembled WGS sequence"/>
</dbReference>
<dbReference type="AlphaFoldDB" id="A0A2H3CDG2"/>
<sequence length="336" mass="36579">MSQKNILVTGATGRQGQAFISALRDCDYFDILALTRNPSSRKAKWLVSESKVTIIEGDLDSEASIRSVFENARSNGGGIWGVFCVLAFPGLGVNADSEERQGKVLADISLEYGVSCFVFSSVERGGDSSDDVLMLDRLAKARIERHLRGLGSHGLAWTILRPGFFMENYEGIVGAITVSVLKAGLPKDTTIQLVCVDDIGHVAAGVFRASCQDPALYAFQILLVAGEVSTIFEQEDVFRRRTGRDLPSVPVFVGEILLAINGHTQGLVADIKRVHRARITGECPDEDGQMAATRQAYHDMTTFAKWAELRSGSSVNRSQGWNRLQSESSCQDGSSR</sequence>
<evidence type="ECO:0000256" key="1">
    <source>
        <dbReference type="ARBA" id="ARBA00006328"/>
    </source>
</evidence>
<evidence type="ECO:0000256" key="3">
    <source>
        <dbReference type="SAM" id="MobiDB-lite"/>
    </source>
</evidence>
<keyword evidence="2" id="KW-0521">NADP</keyword>
<organism evidence="5 6">
    <name type="scientific">Armillaria solidipes</name>
    <dbReference type="NCBI Taxonomy" id="1076256"/>
    <lineage>
        <taxon>Eukaryota</taxon>
        <taxon>Fungi</taxon>
        <taxon>Dikarya</taxon>
        <taxon>Basidiomycota</taxon>
        <taxon>Agaricomycotina</taxon>
        <taxon>Agaricomycetes</taxon>
        <taxon>Agaricomycetidae</taxon>
        <taxon>Agaricales</taxon>
        <taxon>Marasmiineae</taxon>
        <taxon>Physalacriaceae</taxon>
        <taxon>Armillaria</taxon>
    </lineage>
</organism>
<evidence type="ECO:0000256" key="2">
    <source>
        <dbReference type="ARBA" id="ARBA00022857"/>
    </source>
</evidence>
<name>A0A2H3CDG2_9AGAR</name>
<dbReference type="STRING" id="1076256.A0A2H3CDG2"/>